<feature type="domain" description="Protein kinase" evidence="2">
    <location>
        <begin position="689"/>
        <end position="1057"/>
    </location>
</feature>
<dbReference type="InterPro" id="IPR011009">
    <property type="entry name" value="Kinase-like_dom_sf"/>
</dbReference>
<dbReference type="SUPFAM" id="SSF56112">
    <property type="entry name" value="Protein kinase-like (PK-like)"/>
    <property type="match status" value="1"/>
</dbReference>
<evidence type="ECO:0000256" key="1">
    <source>
        <dbReference type="SAM" id="MobiDB-lite"/>
    </source>
</evidence>
<sequence length="1614" mass="182547">MRNEMLFQLAWKGPGTDGYGETYEVYPAVGHQPHSGALIGHLPPNLVSNSELSYRRVKKWIHECQRSHSKCLSRSNTFVPTRLLHVSGTPQNPKIKLTTTPPVAPYATLSYCWGGDQVAKTIRSNFSTYQDHIEFSALPSTIQDAAIVTIQIGLSYLWVDAMCIIQDDDDDKMKEIAKMHAIYRSSRITIAPSEAATSKTGFLRPRGMWRPIKMKARFDDNVFSDVLLVPTGRSCRPIAPLFQRGWTLQETLLSTRVLVYGLRELTFLCLEGLRSECGSHLTVEEVNWAFHPGSKIHVNMNHPQSWNYLIASYSERFLTVEGDKLLNIAALAEEYGRSKGVDGYFSGLWRDNFLEQALWTTASYTGSPKHSKGYIAPSWSWASVNGEITGFGATFNMPLAWLPETMPDNITCQLVDVQTTLTTLETPFGMVSDGFMLVRGNLRRVIWKSDHGQGSAWNGTGCLASNTKESLEGRGKVFRDPRMAFRIDHQQDWLEEDLVLLWSLEICKTDEGRGSEMKALLGELRAAQLPAGTSSGTFLPYSALTEIVTKQVVTNTLARRKSRSQETISKIASFVCGKPEARRVFAILIYIGQVRLIELFYEHNFVDSILPLYIDASGTVRTWTNQKRNSDITRKVFSDDVWGEEVVPDIFCDAQWQFLGPIFSERQFSYTFLPEHRMPFLKQSGGHRESHFSTVGKWSIHRSHFKTSSKLRLSVDKDGHPIVAVKELKSVNMNDSEYKRAAETEADVLEMIREMEHAHLIKAIAFYTRADQYFIVFPWAGGGNLRDYWGREPPRKLDADFVGWVLGQICGLAGAIKKLHSAKDSTCRHGDLKPENILCFEDNKSSDPFAQPFLVIADVGLAKVHTLATEMRNEATRTLNGTVMYEPPEAVLLLTKNRPRSRRYDIWSIGCIYFEFLIWLLYGKAVLVRFGEDITHPVNRTRQFFDVTGSGVTGAAKIKTDVQKWMDWIRRDPRCPPNTAIRKVLELICTRLLVIEVSKSRTDSSGSSSTQGSTTLHSANGPDNPSIIRSDTNSSFNGNVTSDLRYRATSIEMHETLAGILKDASGTKPKIAWMNWQARSPGGPGRYGDTLGVFQSGTGRPPRHVNADLASANDSGHSNDYVLCTSEAINNMCSVLMVTDSTDAMFFQLDNEWECSPDINTARELSNEVDISRPLPSTNTTANLCPQCKDLQQRLWSRSFSFSDNLEALANRVRVCDLCRLLCFSLEPMITKTYGEIHFEKFNSYLTSNLRPGRPVAVFYSLPGEDDSSSAYGHAHASACWQSGAYRSTIDLDADRGQTNPGKYLALSHRWGAPDQHRKFCTLKKNMESFKEEIKMTDLPQTFQDAIKVTRSLGIGYLWIDSLCIVQDDPEDWKMESRLMEQVYSSAYATLAASCASGTEDGFLKPRPWRHCVTLESGRGSYYVCDSIDDFGRDVEQGELNKRAWILQERALSRRTIYFSEKQTYWECGRGVRGETMTKMRNRKASFLGDSDFPHSIDTYVRGMKIELYQDLYQKYSGLALSSIGDRPVAIRGLETRLIRTFKTVGAHGVFDTFFHRCLLWQRAKRSLNRIDLELLRGVHVPSWSWMAYDGEIRYMNVPFNRYSWEADIISPFR</sequence>
<dbReference type="Pfam" id="PF06985">
    <property type="entry name" value="HET"/>
    <property type="match status" value="2"/>
</dbReference>
<dbReference type="PROSITE" id="PS50011">
    <property type="entry name" value="PROTEIN_KINASE_DOM"/>
    <property type="match status" value="1"/>
</dbReference>
<dbReference type="CDD" id="cd00180">
    <property type="entry name" value="PKc"/>
    <property type="match status" value="1"/>
</dbReference>
<dbReference type="Pfam" id="PF00069">
    <property type="entry name" value="Pkinase"/>
    <property type="match status" value="1"/>
</dbReference>
<proteinExistence type="predicted"/>
<organism evidence="3 4">
    <name type="scientific">Colletotrichum asianum</name>
    <dbReference type="NCBI Taxonomy" id="702518"/>
    <lineage>
        <taxon>Eukaryota</taxon>
        <taxon>Fungi</taxon>
        <taxon>Dikarya</taxon>
        <taxon>Ascomycota</taxon>
        <taxon>Pezizomycotina</taxon>
        <taxon>Sordariomycetes</taxon>
        <taxon>Hypocreomycetidae</taxon>
        <taxon>Glomerellales</taxon>
        <taxon>Glomerellaceae</taxon>
        <taxon>Colletotrichum</taxon>
        <taxon>Colletotrichum gloeosporioides species complex</taxon>
    </lineage>
</organism>
<accession>A0A8H3WM78</accession>
<evidence type="ECO:0000313" key="4">
    <source>
        <dbReference type="Proteomes" id="UP000434172"/>
    </source>
</evidence>
<dbReference type="InterPro" id="IPR008271">
    <property type="entry name" value="Ser/Thr_kinase_AS"/>
</dbReference>
<dbReference type="OrthoDB" id="5125733at2759"/>
<dbReference type="PROSITE" id="PS00108">
    <property type="entry name" value="PROTEIN_KINASE_ST"/>
    <property type="match status" value="1"/>
</dbReference>
<dbReference type="Proteomes" id="UP000434172">
    <property type="component" value="Unassembled WGS sequence"/>
</dbReference>
<comment type="caution">
    <text evidence="3">The sequence shown here is derived from an EMBL/GenBank/DDBJ whole genome shotgun (WGS) entry which is preliminary data.</text>
</comment>
<dbReference type="GO" id="GO:0005524">
    <property type="term" value="F:ATP binding"/>
    <property type="evidence" value="ECO:0007669"/>
    <property type="project" value="InterPro"/>
</dbReference>
<dbReference type="InterPro" id="IPR000719">
    <property type="entry name" value="Prot_kinase_dom"/>
</dbReference>
<feature type="region of interest" description="Disordered" evidence="1">
    <location>
        <begin position="1002"/>
        <end position="1034"/>
    </location>
</feature>
<evidence type="ECO:0000259" key="2">
    <source>
        <dbReference type="PROSITE" id="PS50011"/>
    </source>
</evidence>
<keyword evidence="4" id="KW-1185">Reference proteome</keyword>
<dbReference type="PANTHER" id="PTHR33112">
    <property type="entry name" value="DOMAIN PROTEIN, PUTATIVE-RELATED"/>
    <property type="match status" value="1"/>
</dbReference>
<protein>
    <recommendedName>
        <fullName evidence="2">Protein kinase domain-containing protein</fullName>
    </recommendedName>
</protein>
<name>A0A8H3WM78_9PEZI</name>
<feature type="non-terminal residue" evidence="3">
    <location>
        <position position="1614"/>
    </location>
</feature>
<evidence type="ECO:0000313" key="3">
    <source>
        <dbReference type="EMBL" id="KAF0331171.1"/>
    </source>
</evidence>
<dbReference type="SMART" id="SM00220">
    <property type="entry name" value="S_TKc"/>
    <property type="match status" value="1"/>
</dbReference>
<dbReference type="InterPro" id="IPR010730">
    <property type="entry name" value="HET"/>
</dbReference>
<dbReference type="GO" id="GO:0004672">
    <property type="term" value="F:protein kinase activity"/>
    <property type="evidence" value="ECO:0007669"/>
    <property type="project" value="InterPro"/>
</dbReference>
<reference evidence="3 4" key="1">
    <citation type="submission" date="2019-12" db="EMBL/GenBank/DDBJ databases">
        <title>A genome sequence resource for the geographically widespread anthracnose pathogen Colletotrichum asianum.</title>
        <authorList>
            <person name="Meng Y."/>
        </authorList>
    </citation>
    <scope>NUCLEOTIDE SEQUENCE [LARGE SCALE GENOMIC DNA]</scope>
    <source>
        <strain evidence="3 4">ICMP 18580</strain>
    </source>
</reference>
<dbReference type="EMBL" id="WOWK01000004">
    <property type="protein sequence ID" value="KAF0331171.1"/>
    <property type="molecule type" value="Genomic_DNA"/>
</dbReference>
<gene>
    <name evidence="3" type="ORF">GQ607_001479</name>
</gene>
<dbReference type="Gene3D" id="1.10.510.10">
    <property type="entry name" value="Transferase(Phosphotransferase) domain 1"/>
    <property type="match status" value="1"/>
</dbReference>
<feature type="compositionally biased region" description="Low complexity" evidence="1">
    <location>
        <begin position="1003"/>
        <end position="1018"/>
    </location>
</feature>
<dbReference type="PANTHER" id="PTHR33112:SF16">
    <property type="entry name" value="HETEROKARYON INCOMPATIBILITY DOMAIN-CONTAINING PROTEIN"/>
    <property type="match status" value="1"/>
</dbReference>
<feature type="compositionally biased region" description="Polar residues" evidence="1">
    <location>
        <begin position="1021"/>
        <end position="1034"/>
    </location>
</feature>